<dbReference type="Pfam" id="PF08447">
    <property type="entry name" value="PAS_3"/>
    <property type="match status" value="1"/>
</dbReference>
<dbReference type="NCBIfam" id="TIGR00229">
    <property type="entry name" value="sensory_box"/>
    <property type="match status" value="2"/>
</dbReference>
<dbReference type="InterPro" id="IPR000014">
    <property type="entry name" value="PAS"/>
</dbReference>
<dbReference type="PROSITE" id="PS50112">
    <property type="entry name" value="PAS"/>
    <property type="match status" value="2"/>
</dbReference>
<dbReference type="PROSITE" id="PS50113">
    <property type="entry name" value="PAC"/>
    <property type="match status" value="1"/>
</dbReference>
<feature type="domain" description="PAC" evidence="2">
    <location>
        <begin position="214"/>
        <end position="266"/>
    </location>
</feature>
<evidence type="ECO:0000313" key="3">
    <source>
        <dbReference type="EMBL" id="ABI69724.1"/>
    </source>
</evidence>
<evidence type="ECO:0000259" key="1">
    <source>
        <dbReference type="PROSITE" id="PS50112"/>
    </source>
</evidence>
<dbReference type="eggNOG" id="COG2199">
    <property type="taxonomic scope" value="Bacteria"/>
</dbReference>
<dbReference type="eggNOG" id="COG2202">
    <property type="taxonomic scope" value="Bacteria"/>
</dbReference>
<dbReference type="CDD" id="cd00130">
    <property type="entry name" value="PAS"/>
    <property type="match status" value="2"/>
</dbReference>
<dbReference type="STRING" id="335541.Swol_2435"/>
<dbReference type="AlphaFoldDB" id="Q0AU80"/>
<dbReference type="InterPro" id="IPR000160">
    <property type="entry name" value="GGDEF_dom"/>
</dbReference>
<dbReference type="PANTHER" id="PTHR44757:SF2">
    <property type="entry name" value="BIOFILM ARCHITECTURE MAINTENANCE PROTEIN MBAA"/>
    <property type="match status" value="1"/>
</dbReference>
<dbReference type="InterPro" id="IPR013767">
    <property type="entry name" value="PAS_fold"/>
</dbReference>
<dbReference type="InterPro" id="IPR013655">
    <property type="entry name" value="PAS_fold_3"/>
</dbReference>
<feature type="domain" description="PAS" evidence="1">
    <location>
        <begin position="141"/>
        <end position="211"/>
    </location>
</feature>
<name>Q0AU80_SYNWW</name>
<dbReference type="KEGG" id="swo:Swol_2435"/>
<evidence type="ECO:0000313" key="4">
    <source>
        <dbReference type="Proteomes" id="UP000001968"/>
    </source>
</evidence>
<dbReference type="InterPro" id="IPR052155">
    <property type="entry name" value="Biofilm_reg_signaling"/>
</dbReference>
<dbReference type="SMART" id="SM00091">
    <property type="entry name" value="PAS"/>
    <property type="match status" value="2"/>
</dbReference>
<dbReference type="RefSeq" id="WP_011641808.1">
    <property type="nucleotide sequence ID" value="NC_008346.1"/>
</dbReference>
<dbReference type="SMART" id="SM00086">
    <property type="entry name" value="PAC"/>
    <property type="match status" value="2"/>
</dbReference>
<dbReference type="GO" id="GO:0006355">
    <property type="term" value="P:regulation of DNA-templated transcription"/>
    <property type="evidence" value="ECO:0007669"/>
    <property type="project" value="InterPro"/>
</dbReference>
<dbReference type="InterPro" id="IPR043128">
    <property type="entry name" value="Rev_trsase/Diguanyl_cyclase"/>
</dbReference>
<dbReference type="eggNOG" id="COG3829">
    <property type="taxonomic scope" value="Bacteria"/>
</dbReference>
<evidence type="ECO:0000259" key="2">
    <source>
        <dbReference type="PROSITE" id="PS50113"/>
    </source>
</evidence>
<gene>
    <name evidence="3" type="ordered locus">Swol_2435</name>
</gene>
<sequence length="322" mass="37558">MRFRLEIGADSKKQGLNMGEELRRFLDNLQDFVFVMNLNGQILHVNQVVIDVLGYSYEEIIELEVSALHPLELGEEVCKIMQAIKDDSENRCDLPILNKKGSKIQVETRVSRGKWGGREVLFGISRDISRFKRQEEELRSSEARYRMVVETQTELIARVDFAGSITFANKALCRYLGRSREELRGRNFLEFIYPEDRDKVFQRIRSLTPESPIINNEHRIVLPSGEICWQQWVNQAIFNNEGILLEYQAVGRDITENKIMQEKLAFLSLHDSLTGLYNRTFFDEEMHRLEGDRYDSVGIIICDVNGLKLVNEFMLRRLVIFL</sequence>
<dbReference type="OrthoDB" id="9784397at2"/>
<dbReference type="InterPro" id="IPR001610">
    <property type="entry name" value="PAC"/>
</dbReference>
<dbReference type="Proteomes" id="UP000001968">
    <property type="component" value="Chromosome"/>
</dbReference>
<protein>
    <submittedName>
        <fullName evidence="3">PAS/PAC domain-like protein</fullName>
    </submittedName>
</protein>
<dbReference type="Pfam" id="PF00989">
    <property type="entry name" value="PAS"/>
    <property type="match status" value="1"/>
</dbReference>
<feature type="domain" description="PAS" evidence="1">
    <location>
        <begin position="18"/>
        <end position="87"/>
    </location>
</feature>
<dbReference type="EMBL" id="CP000448">
    <property type="protein sequence ID" value="ABI69724.1"/>
    <property type="molecule type" value="Genomic_DNA"/>
</dbReference>
<dbReference type="SUPFAM" id="SSF55785">
    <property type="entry name" value="PYP-like sensor domain (PAS domain)"/>
    <property type="match status" value="2"/>
</dbReference>
<dbReference type="Gene3D" id="3.30.70.270">
    <property type="match status" value="1"/>
</dbReference>
<dbReference type="Pfam" id="PF00990">
    <property type="entry name" value="GGDEF"/>
    <property type="match status" value="1"/>
</dbReference>
<dbReference type="HOGENOM" id="CLU_863131_0_0_9"/>
<reference evidence="4" key="1">
    <citation type="journal article" date="2010" name="Environ. Microbiol.">
        <title>The genome of Syntrophomonas wolfei: new insights into syntrophic metabolism and biohydrogen production.</title>
        <authorList>
            <person name="Sieber J.R."/>
            <person name="Sims D.R."/>
            <person name="Han C."/>
            <person name="Kim E."/>
            <person name="Lykidis A."/>
            <person name="Lapidus A.L."/>
            <person name="McDonnald E."/>
            <person name="Rohlin L."/>
            <person name="Culley D.E."/>
            <person name="Gunsalus R."/>
            <person name="McInerney M.J."/>
        </authorList>
    </citation>
    <scope>NUCLEOTIDE SEQUENCE [LARGE SCALE GENOMIC DNA]</scope>
    <source>
        <strain evidence="4">DSM 2245B / Goettingen</strain>
    </source>
</reference>
<dbReference type="PANTHER" id="PTHR44757">
    <property type="entry name" value="DIGUANYLATE CYCLASE DGCP"/>
    <property type="match status" value="1"/>
</dbReference>
<dbReference type="InterPro" id="IPR000700">
    <property type="entry name" value="PAS-assoc_C"/>
</dbReference>
<dbReference type="InterPro" id="IPR035965">
    <property type="entry name" value="PAS-like_dom_sf"/>
</dbReference>
<proteinExistence type="predicted"/>
<organism evidence="3 4">
    <name type="scientific">Syntrophomonas wolfei subsp. wolfei (strain DSM 2245B / Goettingen)</name>
    <dbReference type="NCBI Taxonomy" id="335541"/>
    <lineage>
        <taxon>Bacteria</taxon>
        <taxon>Bacillati</taxon>
        <taxon>Bacillota</taxon>
        <taxon>Clostridia</taxon>
        <taxon>Eubacteriales</taxon>
        <taxon>Syntrophomonadaceae</taxon>
        <taxon>Syntrophomonas</taxon>
    </lineage>
</organism>
<keyword evidence="4" id="KW-1185">Reference proteome</keyword>
<accession>Q0AU80</accession>
<dbReference type="Gene3D" id="3.30.450.20">
    <property type="entry name" value="PAS domain"/>
    <property type="match status" value="2"/>
</dbReference>